<sequence>WALPRRLAGTVLVSFSADLPPDMEEDFDVRIQEEPSFASTLVDRLNSVLTELPHASEHQILSIQNFQAWVNRGQAVKDGDPTTVAVTAVPLGDLEEASRSSISEVVFGACVGSCILGMCVRSVWNVCSRGRKVLPQPPDTSMPSPVSPAGAVPELSDAPKAQGDMPPLESLRDSARAVQAPR</sequence>
<accession>A0A813A898</accession>
<evidence type="ECO:0000256" key="1">
    <source>
        <dbReference type="SAM" id="MobiDB-lite"/>
    </source>
</evidence>
<dbReference type="AlphaFoldDB" id="A0A813A898"/>
<reference evidence="2" key="1">
    <citation type="submission" date="2021-02" db="EMBL/GenBank/DDBJ databases">
        <authorList>
            <person name="Dougan E. K."/>
            <person name="Rhodes N."/>
            <person name="Thang M."/>
            <person name="Chan C."/>
        </authorList>
    </citation>
    <scope>NUCLEOTIDE SEQUENCE</scope>
</reference>
<name>A0A813A898_9DINO</name>
<feature type="region of interest" description="Disordered" evidence="1">
    <location>
        <begin position="134"/>
        <end position="182"/>
    </location>
</feature>
<feature type="non-terminal residue" evidence="2">
    <location>
        <position position="1"/>
    </location>
</feature>
<organism evidence="2 3">
    <name type="scientific">Symbiodinium necroappetens</name>
    <dbReference type="NCBI Taxonomy" id="1628268"/>
    <lineage>
        <taxon>Eukaryota</taxon>
        <taxon>Sar</taxon>
        <taxon>Alveolata</taxon>
        <taxon>Dinophyceae</taxon>
        <taxon>Suessiales</taxon>
        <taxon>Symbiodiniaceae</taxon>
        <taxon>Symbiodinium</taxon>
    </lineage>
</organism>
<dbReference type="Proteomes" id="UP000601435">
    <property type="component" value="Unassembled WGS sequence"/>
</dbReference>
<evidence type="ECO:0000313" key="2">
    <source>
        <dbReference type="EMBL" id="CAE7857209.1"/>
    </source>
</evidence>
<dbReference type="EMBL" id="CAJNJA010056019">
    <property type="protein sequence ID" value="CAE7857209.1"/>
    <property type="molecule type" value="Genomic_DNA"/>
</dbReference>
<dbReference type="OrthoDB" id="5965730at2759"/>
<keyword evidence="3" id="KW-1185">Reference proteome</keyword>
<gene>
    <name evidence="2" type="ORF">SNEC2469_LOCUS26978</name>
</gene>
<comment type="caution">
    <text evidence="2">The sequence shown here is derived from an EMBL/GenBank/DDBJ whole genome shotgun (WGS) entry which is preliminary data.</text>
</comment>
<proteinExistence type="predicted"/>
<evidence type="ECO:0000313" key="3">
    <source>
        <dbReference type="Proteomes" id="UP000601435"/>
    </source>
</evidence>
<protein>
    <submittedName>
        <fullName evidence="2">Uncharacterized protein</fullName>
    </submittedName>
</protein>